<dbReference type="EMBL" id="BNAT01000010">
    <property type="protein sequence ID" value="GHH88589.1"/>
    <property type="molecule type" value="Genomic_DNA"/>
</dbReference>
<feature type="region of interest" description="Disordered" evidence="6">
    <location>
        <begin position="255"/>
        <end position="278"/>
    </location>
</feature>
<dbReference type="Proteomes" id="UP000603227">
    <property type="component" value="Unassembled WGS sequence"/>
</dbReference>
<evidence type="ECO:0000256" key="2">
    <source>
        <dbReference type="ARBA" id="ARBA00022741"/>
    </source>
</evidence>
<dbReference type="Gene3D" id="3.30.200.20">
    <property type="entry name" value="Phosphorylase Kinase, domain 1"/>
    <property type="match status" value="1"/>
</dbReference>
<feature type="compositionally biased region" description="Low complexity" evidence="6">
    <location>
        <begin position="428"/>
        <end position="442"/>
    </location>
</feature>
<dbReference type="GO" id="GO:0004674">
    <property type="term" value="F:protein serine/threonine kinase activity"/>
    <property type="evidence" value="ECO:0007669"/>
    <property type="project" value="UniProtKB-KW"/>
</dbReference>
<evidence type="ECO:0000259" key="7">
    <source>
        <dbReference type="PROSITE" id="PS50011"/>
    </source>
</evidence>
<feature type="region of interest" description="Disordered" evidence="6">
    <location>
        <begin position="428"/>
        <end position="459"/>
    </location>
</feature>
<keyword evidence="3 8" id="KW-0418">Kinase</keyword>
<dbReference type="Pfam" id="PF00069">
    <property type="entry name" value="Pkinase"/>
    <property type="match status" value="1"/>
</dbReference>
<feature type="compositionally biased region" description="Low complexity" evidence="6">
    <location>
        <begin position="379"/>
        <end position="391"/>
    </location>
</feature>
<dbReference type="GO" id="GO:0005524">
    <property type="term" value="F:ATP binding"/>
    <property type="evidence" value="ECO:0007669"/>
    <property type="project" value="UniProtKB-UniRule"/>
</dbReference>
<evidence type="ECO:0000256" key="5">
    <source>
        <dbReference type="PROSITE-ProRule" id="PRU10141"/>
    </source>
</evidence>
<keyword evidence="2 5" id="KW-0547">Nucleotide-binding</keyword>
<dbReference type="SUPFAM" id="SSF56112">
    <property type="entry name" value="Protein kinase-like (PK-like)"/>
    <property type="match status" value="1"/>
</dbReference>
<evidence type="ECO:0000313" key="9">
    <source>
        <dbReference type="Proteomes" id="UP000603227"/>
    </source>
</evidence>
<dbReference type="PANTHER" id="PTHR43289">
    <property type="entry name" value="MITOGEN-ACTIVATED PROTEIN KINASE KINASE KINASE 20-RELATED"/>
    <property type="match status" value="1"/>
</dbReference>
<dbReference type="Gene3D" id="1.10.510.10">
    <property type="entry name" value="Transferase(Phosphotransferase) domain 1"/>
    <property type="match status" value="1"/>
</dbReference>
<protein>
    <submittedName>
        <fullName evidence="8">Serine/threonine protein kinase</fullName>
    </submittedName>
</protein>
<dbReference type="AlphaFoldDB" id="A0A919GQN5"/>
<dbReference type="PROSITE" id="PS50011">
    <property type="entry name" value="PROTEIN_KINASE_DOM"/>
    <property type="match status" value="1"/>
</dbReference>
<feature type="binding site" evidence="5">
    <location>
        <position position="48"/>
    </location>
    <ligand>
        <name>ATP</name>
        <dbReference type="ChEBI" id="CHEBI:30616"/>
    </ligand>
</feature>
<evidence type="ECO:0000256" key="3">
    <source>
        <dbReference type="ARBA" id="ARBA00022777"/>
    </source>
</evidence>
<keyword evidence="8" id="KW-0723">Serine/threonine-protein kinase</keyword>
<comment type="caution">
    <text evidence="8">The sequence shown here is derived from an EMBL/GenBank/DDBJ whole genome shotgun (WGS) entry which is preliminary data.</text>
</comment>
<feature type="compositionally biased region" description="Polar residues" evidence="6">
    <location>
        <begin position="443"/>
        <end position="457"/>
    </location>
</feature>
<dbReference type="InterPro" id="IPR011009">
    <property type="entry name" value="Kinase-like_dom_sf"/>
</dbReference>
<reference evidence="8" key="2">
    <citation type="submission" date="2020-09" db="EMBL/GenBank/DDBJ databases">
        <authorList>
            <person name="Sun Q."/>
            <person name="Zhou Y."/>
        </authorList>
    </citation>
    <scope>NUCLEOTIDE SEQUENCE</scope>
    <source>
        <strain evidence="8">CGMCC 4.7403</strain>
    </source>
</reference>
<dbReference type="InterPro" id="IPR000719">
    <property type="entry name" value="Prot_kinase_dom"/>
</dbReference>
<feature type="region of interest" description="Disordered" evidence="6">
    <location>
        <begin position="322"/>
        <end position="404"/>
    </location>
</feature>
<accession>A0A919GQN5</accession>
<keyword evidence="9" id="KW-1185">Reference proteome</keyword>
<proteinExistence type="predicted"/>
<dbReference type="PANTHER" id="PTHR43289:SF34">
    <property type="entry name" value="SERINE_THREONINE-PROTEIN KINASE YBDM-RELATED"/>
    <property type="match status" value="1"/>
</dbReference>
<evidence type="ECO:0000256" key="1">
    <source>
        <dbReference type="ARBA" id="ARBA00022679"/>
    </source>
</evidence>
<keyword evidence="1" id="KW-0808">Transferase</keyword>
<feature type="domain" description="Protein kinase" evidence="7">
    <location>
        <begin position="20"/>
        <end position="282"/>
    </location>
</feature>
<dbReference type="PROSITE" id="PS00107">
    <property type="entry name" value="PROTEIN_KINASE_ATP"/>
    <property type="match status" value="1"/>
</dbReference>
<keyword evidence="4 5" id="KW-0067">ATP-binding</keyword>
<dbReference type="InterPro" id="IPR017441">
    <property type="entry name" value="Protein_kinase_ATP_BS"/>
</dbReference>
<dbReference type="CDD" id="cd14014">
    <property type="entry name" value="STKc_PknB_like"/>
    <property type="match status" value="1"/>
</dbReference>
<evidence type="ECO:0000313" key="8">
    <source>
        <dbReference type="EMBL" id="GHH88589.1"/>
    </source>
</evidence>
<organism evidence="8 9">
    <name type="scientific">Streptomyces capitiformicae</name>
    <dbReference type="NCBI Taxonomy" id="2014920"/>
    <lineage>
        <taxon>Bacteria</taxon>
        <taxon>Bacillati</taxon>
        <taxon>Actinomycetota</taxon>
        <taxon>Actinomycetes</taxon>
        <taxon>Kitasatosporales</taxon>
        <taxon>Streptomycetaceae</taxon>
        <taxon>Streptomyces</taxon>
    </lineage>
</organism>
<evidence type="ECO:0000256" key="6">
    <source>
        <dbReference type="SAM" id="MobiDB-lite"/>
    </source>
</evidence>
<dbReference type="PROSITE" id="PS00108">
    <property type="entry name" value="PROTEIN_KINASE_ST"/>
    <property type="match status" value="1"/>
</dbReference>
<feature type="compositionally biased region" description="Pro residues" evidence="6">
    <location>
        <begin position="328"/>
        <end position="363"/>
    </location>
</feature>
<dbReference type="SMART" id="SM00220">
    <property type="entry name" value="S_TKc"/>
    <property type="match status" value="1"/>
</dbReference>
<name>A0A919GQN5_9ACTN</name>
<evidence type="ECO:0000256" key="4">
    <source>
        <dbReference type="ARBA" id="ARBA00022840"/>
    </source>
</evidence>
<sequence>MTGVGMDELRPGDPQIVGEYRLLGRLGSGGMGRVYLGRSAQGRTVAVKLVHGELAVDPEFRQRFRREVEAARRVVGEWTAAVVAADTEAAVPWVATAYVPALTLHEAVERHGFLPEESVWALAFGLARALETIHGCGLVHRDLKPSNVLLGLDGPRVIDFGIARAADGEGLTRTGMVVGTPGFLSPEQVNGVPVTGASDVFCLGAVLTFAATGRSPFAGAGQGAAAGMVAVVSEPPVLDGITGPLRDLVERCLAKDPAGRPTPAHIAESAKDAGYDRSRPWLPPELLDHLGRHAARLLQVETPPPTTVDRPAGQPEAYWATQTATPRPGHPVPGPPRPLASPPAGTPHPMAFPQPGTPQPGPVHPAAGVPHHPHPSPPWHAAATTPGSPSGRPGGQGTPGRPNRSARNAVIVVAALVLAGVVVTNLVNGSSSSEGSEGSEGSDSPTASTAADGSVPSSFRYEGTWRGTVTQGESNTYPIKTDYKGGKIGETVATVEYPTLDCGGIWVLVSQTDQGTQVEERITDGTSNCADEVAITLTPSTDGTLEYSFDSIERGRATLRRD</sequence>
<dbReference type="InterPro" id="IPR008271">
    <property type="entry name" value="Ser/Thr_kinase_AS"/>
</dbReference>
<reference evidence="8" key="1">
    <citation type="journal article" date="2014" name="Int. J. Syst. Evol. Microbiol.">
        <title>Complete genome sequence of Corynebacterium casei LMG S-19264T (=DSM 44701T), isolated from a smear-ripened cheese.</title>
        <authorList>
            <consortium name="US DOE Joint Genome Institute (JGI-PGF)"/>
            <person name="Walter F."/>
            <person name="Albersmeier A."/>
            <person name="Kalinowski J."/>
            <person name="Ruckert C."/>
        </authorList>
    </citation>
    <scope>NUCLEOTIDE SEQUENCE</scope>
    <source>
        <strain evidence="8">CGMCC 4.7403</strain>
    </source>
</reference>
<gene>
    <name evidence="8" type="ORF">GCM10017771_34550</name>
</gene>
<feature type="compositionally biased region" description="Basic and acidic residues" evidence="6">
    <location>
        <begin position="268"/>
        <end position="278"/>
    </location>
</feature>